<feature type="domain" description="Schlafen AlbA-2" evidence="1">
    <location>
        <begin position="15"/>
        <end position="130"/>
    </location>
</feature>
<accession>A0A1V1P0Z2</accession>
<proteinExistence type="predicted"/>
<dbReference type="InterPro" id="IPR038461">
    <property type="entry name" value="Schlafen_AlbA_2_dom_sf"/>
</dbReference>
<name>A0A1V1P0Z2_9BACT</name>
<gene>
    <name evidence="2" type="ORF">OMM_04555</name>
</gene>
<keyword evidence="2" id="KW-0378">Hydrolase</keyword>
<comment type="caution">
    <text evidence="2">The sequence shown here is derived from an EMBL/GenBank/DDBJ whole genome shotgun (WGS) entry which is preliminary data.</text>
</comment>
<sequence length="365" mass="41285">MMHLTKLKQKIASGEDSRTQFKQDIRSVDSLAAEMAAFANSEGGAIYIGVADDCSTPGLSMKDVGRINQLISNASSQHIRSPLTVHTENVPMENNRVVIILTVPKGIDKPYFDRHGVIWLKTGADKRRINSKEELRRLFQSVDIFHADEVPTKAGIDKLDRIRFRDFLQDIYDMDLPERPDALLALLQNMNLACNEGTLNLAGVLLFSERPEWIKPEFIIKAVSYPGNNVAVTRYLDHEDISGPFKKMFENALAFIMRNIKKIQAGQNVNFPGEPEIPQIVFEELIVNALIHRDYFISAAIRIFIFDDRIEIISPGHLPNNLTIEKIRAGNSNIRNPILASFVSKKINALPRPWFGNQTCFRKMA</sequence>
<dbReference type="AlphaFoldDB" id="A0A1V1P0Z2"/>
<dbReference type="InterPro" id="IPR038475">
    <property type="entry name" value="RecG_C_sf"/>
</dbReference>
<evidence type="ECO:0000313" key="2">
    <source>
        <dbReference type="EMBL" id="ETR68454.1"/>
    </source>
</evidence>
<evidence type="ECO:0000313" key="3">
    <source>
        <dbReference type="Proteomes" id="UP000189670"/>
    </source>
</evidence>
<reference evidence="3" key="1">
    <citation type="submission" date="2012-11" db="EMBL/GenBank/DDBJ databases">
        <authorList>
            <person name="Lucero-Rivera Y.E."/>
            <person name="Tovar-Ramirez D."/>
        </authorList>
    </citation>
    <scope>NUCLEOTIDE SEQUENCE [LARGE SCALE GENOMIC DNA]</scope>
    <source>
        <strain evidence="3">Araruama</strain>
    </source>
</reference>
<keyword evidence="2" id="KW-0547">Nucleotide-binding</keyword>
<dbReference type="Pfam" id="PF13749">
    <property type="entry name" value="HATPase_c_4"/>
    <property type="match status" value="1"/>
</dbReference>
<dbReference type="PANTHER" id="PTHR30595:SF6">
    <property type="entry name" value="SCHLAFEN ALBA-2 DOMAIN-CONTAINING PROTEIN"/>
    <property type="match status" value="1"/>
</dbReference>
<evidence type="ECO:0000259" key="1">
    <source>
        <dbReference type="Pfam" id="PF04326"/>
    </source>
</evidence>
<protein>
    <submittedName>
        <fullName evidence="2">ATP-dependent DNA helicase RecG</fullName>
    </submittedName>
</protein>
<dbReference type="Gene3D" id="3.30.565.60">
    <property type="match status" value="1"/>
</dbReference>
<dbReference type="PANTHER" id="PTHR30595">
    <property type="entry name" value="GLPR-RELATED TRANSCRIPTIONAL REPRESSOR"/>
    <property type="match status" value="1"/>
</dbReference>
<dbReference type="EMBL" id="ATBP01000946">
    <property type="protein sequence ID" value="ETR68454.1"/>
    <property type="molecule type" value="Genomic_DNA"/>
</dbReference>
<keyword evidence="2" id="KW-0347">Helicase</keyword>
<dbReference type="Proteomes" id="UP000189670">
    <property type="component" value="Unassembled WGS sequence"/>
</dbReference>
<dbReference type="Pfam" id="PF04326">
    <property type="entry name" value="SLFN_AlbA_2"/>
    <property type="match status" value="1"/>
</dbReference>
<dbReference type="Gene3D" id="3.30.950.30">
    <property type="entry name" value="Schlafen, AAA domain"/>
    <property type="match status" value="1"/>
</dbReference>
<keyword evidence="2" id="KW-0067">ATP-binding</keyword>
<dbReference type="InterPro" id="IPR007421">
    <property type="entry name" value="Schlafen_AlbA_2_dom"/>
</dbReference>
<organism evidence="2 3">
    <name type="scientific">Candidatus Magnetoglobus multicellularis str. Araruama</name>
    <dbReference type="NCBI Taxonomy" id="890399"/>
    <lineage>
        <taxon>Bacteria</taxon>
        <taxon>Pseudomonadati</taxon>
        <taxon>Thermodesulfobacteriota</taxon>
        <taxon>Desulfobacteria</taxon>
        <taxon>Desulfobacterales</taxon>
        <taxon>Desulfobacteraceae</taxon>
        <taxon>Candidatus Magnetoglobus</taxon>
    </lineage>
</organism>
<dbReference type="GO" id="GO:0004386">
    <property type="term" value="F:helicase activity"/>
    <property type="evidence" value="ECO:0007669"/>
    <property type="project" value="UniProtKB-KW"/>
</dbReference>